<evidence type="ECO:0000256" key="1">
    <source>
        <dbReference type="ARBA" id="ARBA00004196"/>
    </source>
</evidence>
<dbReference type="Gene3D" id="2.40.30.170">
    <property type="match status" value="1"/>
</dbReference>
<comment type="similarity">
    <text evidence="2">Belongs to the membrane fusion protein (MFP) (TC 8.A.1) family.</text>
</comment>
<dbReference type="Pfam" id="PF25989">
    <property type="entry name" value="YknX_C"/>
    <property type="match status" value="1"/>
</dbReference>
<dbReference type="Gene3D" id="1.10.287.470">
    <property type="entry name" value="Helix hairpin bin"/>
    <property type="match status" value="1"/>
</dbReference>
<dbReference type="InterPro" id="IPR058637">
    <property type="entry name" value="YknX-like_C"/>
</dbReference>
<dbReference type="EMBL" id="BAABRO010000014">
    <property type="protein sequence ID" value="GAA5509482.1"/>
    <property type="molecule type" value="Genomic_DNA"/>
</dbReference>
<protein>
    <submittedName>
        <fullName evidence="5">Macrolide export protein MacA</fullName>
    </submittedName>
</protein>
<evidence type="ECO:0000256" key="2">
    <source>
        <dbReference type="ARBA" id="ARBA00009477"/>
    </source>
</evidence>
<dbReference type="Gene3D" id="2.40.50.100">
    <property type="match status" value="1"/>
</dbReference>
<keyword evidence="3" id="KW-0175">Coiled coil</keyword>
<dbReference type="InterPro" id="IPR050465">
    <property type="entry name" value="UPF0194_transport"/>
</dbReference>
<comment type="caution">
    <text evidence="5">The sequence shown here is derived from an EMBL/GenBank/DDBJ whole genome shotgun (WGS) entry which is preliminary data.</text>
</comment>
<keyword evidence="6" id="KW-1185">Reference proteome</keyword>
<dbReference type="NCBIfam" id="TIGR01730">
    <property type="entry name" value="RND_mfp"/>
    <property type="match status" value="1"/>
</dbReference>
<reference evidence="5 6" key="1">
    <citation type="submission" date="2024-02" db="EMBL/GenBank/DDBJ databases">
        <title>Rhodopirellula caenicola NBRC 110016.</title>
        <authorList>
            <person name="Ichikawa N."/>
            <person name="Katano-Makiyama Y."/>
            <person name="Hidaka K."/>
        </authorList>
    </citation>
    <scope>NUCLEOTIDE SEQUENCE [LARGE SCALE GENOMIC DNA]</scope>
    <source>
        <strain evidence="5 6">NBRC 110016</strain>
    </source>
</reference>
<evidence type="ECO:0000256" key="3">
    <source>
        <dbReference type="ARBA" id="ARBA00023054"/>
    </source>
</evidence>
<evidence type="ECO:0000313" key="6">
    <source>
        <dbReference type="Proteomes" id="UP001416858"/>
    </source>
</evidence>
<comment type="subcellular location">
    <subcellularLocation>
        <location evidence="1">Cell envelope</location>
    </subcellularLocation>
</comment>
<proteinExistence type="inferred from homology"/>
<sequence>MKFSLKTLLWGILIVAAVMASIFAMFPEPIEVDAATASIGTLQVTVQEDGKTRIREKYIVSAPVMGRVSRIELDAGDHCSEATLLAVILPSVPAFLDARSQAEATARVQAAQAALRRAESASEQAVINHELANTKFARAEKLRPSNAISQSEYDIAKTEQLATAQAIQTARFDVEIAKYELAMAEAAVEQFAETNDDTAVEPFEIMSPITGRVLRVIQQSSAVIPVGTPLIELGDPRNLEIEIDVLSTDAVRIKPGAKLTIEHWGGETPLNGYVRVIEPGAFTKVSSLGVEEQRVNVIADFNEPPERIASLGDGYRVETRIIVNELSDVLRIPNSALFRHQRKWHVLTIVGGKATLQPVEIGMQNESQTQIIEGLNVNDQVIVYPSDTLTPGTAVRAKPSS</sequence>
<dbReference type="PANTHER" id="PTHR32347:SF29">
    <property type="entry name" value="UPF0194 MEMBRANE PROTEIN YBHG"/>
    <property type="match status" value="1"/>
</dbReference>
<dbReference type="RefSeq" id="WP_345686584.1">
    <property type="nucleotide sequence ID" value="NZ_BAABRO010000014.1"/>
</dbReference>
<accession>A0ABP9W031</accession>
<dbReference type="Gene3D" id="2.40.420.20">
    <property type="match status" value="1"/>
</dbReference>
<evidence type="ECO:0000259" key="4">
    <source>
        <dbReference type="Pfam" id="PF25989"/>
    </source>
</evidence>
<feature type="domain" description="YknX-like C-terminal permuted SH3-like" evidence="4">
    <location>
        <begin position="329"/>
        <end position="396"/>
    </location>
</feature>
<gene>
    <name evidence="5" type="primary">macA_2</name>
    <name evidence="5" type="ORF">Rcae01_04981</name>
</gene>
<name>A0ABP9W031_9BACT</name>
<dbReference type="PANTHER" id="PTHR32347">
    <property type="entry name" value="EFFLUX SYSTEM COMPONENT YKNX-RELATED"/>
    <property type="match status" value="1"/>
</dbReference>
<dbReference type="Proteomes" id="UP001416858">
    <property type="component" value="Unassembled WGS sequence"/>
</dbReference>
<organism evidence="5 6">
    <name type="scientific">Novipirellula caenicola</name>
    <dbReference type="NCBI Taxonomy" id="1536901"/>
    <lineage>
        <taxon>Bacteria</taxon>
        <taxon>Pseudomonadati</taxon>
        <taxon>Planctomycetota</taxon>
        <taxon>Planctomycetia</taxon>
        <taxon>Pirellulales</taxon>
        <taxon>Pirellulaceae</taxon>
        <taxon>Novipirellula</taxon>
    </lineage>
</organism>
<evidence type="ECO:0000313" key="5">
    <source>
        <dbReference type="EMBL" id="GAA5509482.1"/>
    </source>
</evidence>
<dbReference type="InterPro" id="IPR006143">
    <property type="entry name" value="RND_pump_MFP"/>
</dbReference>